<protein>
    <submittedName>
        <fullName evidence="1">Uncharacterized protein</fullName>
    </submittedName>
</protein>
<name>A0ACC0MBI6_RHOML</name>
<evidence type="ECO:0000313" key="2">
    <source>
        <dbReference type="Proteomes" id="UP001062846"/>
    </source>
</evidence>
<dbReference type="Proteomes" id="UP001062846">
    <property type="component" value="Chromosome 9"/>
</dbReference>
<dbReference type="EMBL" id="CM046396">
    <property type="protein sequence ID" value="KAI8538413.1"/>
    <property type="molecule type" value="Genomic_DNA"/>
</dbReference>
<comment type="caution">
    <text evidence="1">The sequence shown here is derived from an EMBL/GenBank/DDBJ whole genome shotgun (WGS) entry which is preliminary data.</text>
</comment>
<accession>A0ACC0MBI6</accession>
<reference evidence="1" key="1">
    <citation type="submission" date="2022-02" db="EMBL/GenBank/DDBJ databases">
        <title>Plant Genome Project.</title>
        <authorList>
            <person name="Zhang R.-G."/>
        </authorList>
    </citation>
    <scope>NUCLEOTIDE SEQUENCE</scope>
    <source>
        <strain evidence="1">AT1</strain>
    </source>
</reference>
<organism evidence="1 2">
    <name type="scientific">Rhododendron molle</name>
    <name type="common">Chinese azalea</name>
    <name type="synonym">Azalea mollis</name>
    <dbReference type="NCBI Taxonomy" id="49168"/>
    <lineage>
        <taxon>Eukaryota</taxon>
        <taxon>Viridiplantae</taxon>
        <taxon>Streptophyta</taxon>
        <taxon>Embryophyta</taxon>
        <taxon>Tracheophyta</taxon>
        <taxon>Spermatophyta</taxon>
        <taxon>Magnoliopsida</taxon>
        <taxon>eudicotyledons</taxon>
        <taxon>Gunneridae</taxon>
        <taxon>Pentapetalae</taxon>
        <taxon>asterids</taxon>
        <taxon>Ericales</taxon>
        <taxon>Ericaceae</taxon>
        <taxon>Ericoideae</taxon>
        <taxon>Rhodoreae</taxon>
        <taxon>Rhododendron</taxon>
    </lineage>
</organism>
<evidence type="ECO:0000313" key="1">
    <source>
        <dbReference type="EMBL" id="KAI8538413.1"/>
    </source>
</evidence>
<gene>
    <name evidence="1" type="ORF">RHMOL_Rhmol09G0101100</name>
</gene>
<sequence>MGVVVAMLLIIRRTHGDRNRGSDDDRGGRGRQCNGNRRRRWRRRLATRVGSGIVTEGTPAVGGSSGDIKSSGSSGDIKGSGSSGDDLGPFGSPTKLKLPDYREEDMLRKETTEMLLRKETTEIPTGDAVKEGDHRDAVKLPRVMLLRKETTEIPVTYREEDMLFRPAATTATSPSHVPITKYDVTEHLPDEMLAKLLEDNPMIDALENLASTLAFPGKETHVLICRSWVIPPIFDVEDNGEREVNIVSVHEIEI</sequence>
<keyword evidence="2" id="KW-1185">Reference proteome</keyword>
<proteinExistence type="predicted"/>